<feature type="region of interest" description="Disordered" evidence="2">
    <location>
        <begin position="611"/>
        <end position="634"/>
    </location>
</feature>
<dbReference type="Proteomes" id="UP001208935">
    <property type="component" value="Unassembled WGS sequence"/>
</dbReference>
<dbReference type="NCBIfam" id="NF041766">
    <property type="entry name" value="choice_anch_U"/>
    <property type="match status" value="1"/>
</dbReference>
<feature type="compositionally biased region" description="Low complexity" evidence="2">
    <location>
        <begin position="611"/>
        <end position="628"/>
    </location>
</feature>
<sequence length="1285" mass="130113">MLVKYTKPASDPMVQDAAGNDAASFDDQAVTNNTPETTDNTPAVTDATPPVISTATVTGDQLVLTYTEANNLDGAALAGNAGFTVRSPNGAAITVTGAVVNASAKTVTLTLSRAVTPSEVVILKYAKPASEHVVQDAAGNDAASFDDQAVTNNTPATPDNTPPVISTAVVTGNRMVITYTEANNLDGTTLAGNAGFTVRSLRGADITVTRAVVDATAKTVTLTLSRAVAHGEAVLVKYTKPASDPMVQDAAGNDAASFDDQAVTNNTPETTDNTPAVTDATPPVISTATVTGDQLVLTYTEANNLDGAALAGNAGFTVRSPNGAAITVTGAVVNASAKTVTLTLSRAVTPSEVVILKYAKPASEHVVQDAAGNDAASFDERAVTNNTPATPDNTPPVISTAVVTGSHLVITYTEANNLDGTTLAGNAGFTVRSLRGADITVTRAVVDATAKTVTLTLSRAVARDEVVVLKYAKPASDPMVQDAAGNDAASFDDQAVTNNTPATTDNTPAVTDATPPVISTTTVNGNRMVITYTEANSLDGTALTGDAGFTVRSPRGADITVTGAVVDATAKTVTLTLSRAVARGEVVILKYAKPVSAPVVQDAAGNDAANFDDQAVTNNTPETTDNTPAVTDATPPVISTATVTGDQLVLTYTEANNLDGAALAGNAGFTVRSPNGAAITVTGAVVNASAKTVTLTLSRAVTPSEVVVVKYAKPASEHVVQDAAGNDAASFDDQAVTNNTPAAADNTPPVISTAVVTGSQLVLTYTEANSLHGAALTGNAGFTVRSSTGTAITVTGAVVNAKIKTVTLVLSRTVTHGEVVVVKYAKPASGPMVQDAAGNDAASFDDQAVTNNTPETTDNTPPVISTTTVIGNQLVLTYTEANSLDGAALTGNAGFTVRNSTGTAIPVTGAVVDATAKTVTLTLSRAVAHGEVVVVKYAKPDYGHVVQDAAGNDAASFDDQAVTNNTPAAADTTPPVISTATVTGDQLVLTYTEANNLDGTSLAGNAGFTVRSPTGTAITVTGIVVNAMAKTVTLTLSRAVTSDETLTLSYTKPASGDNAIRDAAGNPAANSGPQTVDNLTPAPNHRVDSDGVSDTEEDQAIGPAGALTGDGNGDGIPDSAQAAVASFSATTSRSSTSLTLVADSHDGKVPSDSNARITGLEQKAVPTQTPRALEMPIALTSFQAALDTAGSSETFSLYVDPQMDVNGYWLQDNTDTWVNLASSPYGGRMVDQGGRLRLDFQIEDGGPFDADDAADGVITAPGAAGNMPLSIMGQAPDGVQDGFLL</sequence>
<dbReference type="InterPro" id="IPR011801">
    <property type="entry name" value="Swm_rep_I_cyn"/>
</dbReference>
<gene>
    <name evidence="3" type="ORF">D5039_08835</name>
</gene>
<dbReference type="NCBIfam" id="TIGR02059">
    <property type="entry name" value="swm_rep_I"/>
    <property type="match status" value="9"/>
</dbReference>
<proteinExistence type="predicted"/>
<keyword evidence="1" id="KW-0732">Signal</keyword>
<evidence type="ECO:0000313" key="4">
    <source>
        <dbReference type="Proteomes" id="UP001208935"/>
    </source>
</evidence>
<organism evidence="3 4">
    <name type="scientific">Verminephrobacter aporrectodeae subsp. tuberculatae</name>
    <dbReference type="NCBI Taxonomy" id="1110392"/>
    <lineage>
        <taxon>Bacteria</taxon>
        <taxon>Pseudomonadati</taxon>
        <taxon>Pseudomonadota</taxon>
        <taxon>Betaproteobacteria</taxon>
        <taxon>Burkholderiales</taxon>
        <taxon>Comamonadaceae</taxon>
        <taxon>Verminephrobacter</taxon>
    </lineage>
</organism>
<dbReference type="Pfam" id="PF13753">
    <property type="entry name" value="SWM_repeat"/>
    <property type="match status" value="9"/>
</dbReference>
<accession>A0ABT3KTM4</accession>
<reference evidence="4" key="1">
    <citation type="submission" date="2023-07" db="EMBL/GenBank/DDBJ databases">
        <title>Verminephrobacter genomes.</title>
        <authorList>
            <person name="Lund M.B."/>
        </authorList>
    </citation>
    <scope>NUCLEOTIDE SEQUENCE [LARGE SCALE GENOMIC DNA]</scope>
    <source>
        <strain evidence="4">AtM5-05</strain>
    </source>
</reference>
<dbReference type="Gene3D" id="2.60.40.1220">
    <property type="match status" value="9"/>
</dbReference>
<evidence type="ECO:0000313" key="3">
    <source>
        <dbReference type="EMBL" id="MCW5321259.1"/>
    </source>
</evidence>
<keyword evidence="4" id="KW-1185">Reference proteome</keyword>
<feature type="compositionally biased region" description="Polar residues" evidence="2">
    <location>
        <begin position="1068"/>
        <end position="1078"/>
    </location>
</feature>
<evidence type="ECO:0000256" key="2">
    <source>
        <dbReference type="SAM" id="MobiDB-lite"/>
    </source>
</evidence>
<feature type="region of interest" description="Disordered" evidence="2">
    <location>
        <begin position="1055"/>
        <end position="1113"/>
    </location>
</feature>
<dbReference type="InterPro" id="IPR014755">
    <property type="entry name" value="Cu-Rt/internalin_Ig-like"/>
</dbReference>
<comment type="caution">
    <text evidence="3">The sequence shown here is derived from an EMBL/GenBank/DDBJ whole genome shotgun (WGS) entry which is preliminary data.</text>
</comment>
<dbReference type="InterPro" id="IPR028059">
    <property type="entry name" value="SWM_rpt"/>
</dbReference>
<evidence type="ECO:0008006" key="5">
    <source>
        <dbReference type="Google" id="ProtNLM"/>
    </source>
</evidence>
<evidence type="ECO:0000256" key="1">
    <source>
        <dbReference type="ARBA" id="ARBA00022729"/>
    </source>
</evidence>
<dbReference type="EMBL" id="QZCW01000001">
    <property type="protein sequence ID" value="MCW5321259.1"/>
    <property type="molecule type" value="Genomic_DNA"/>
</dbReference>
<dbReference type="InterPro" id="IPR053784">
    <property type="entry name" value="Choice_anch_U_dom"/>
</dbReference>
<name>A0ABT3KTM4_9BURK</name>
<protein>
    <recommendedName>
        <fullName evidence="5">Ig-like domain (Group 3)</fullName>
    </recommendedName>
</protein>